<evidence type="ECO:0000256" key="7">
    <source>
        <dbReference type="SAM" id="Phobius"/>
    </source>
</evidence>
<evidence type="ECO:0000313" key="9">
    <source>
        <dbReference type="EMBL" id="EYE90844.1"/>
    </source>
</evidence>
<dbReference type="GO" id="GO:0016020">
    <property type="term" value="C:membrane"/>
    <property type="evidence" value="ECO:0007669"/>
    <property type="project" value="UniProtKB-SubCell"/>
</dbReference>
<dbReference type="InterPro" id="IPR006094">
    <property type="entry name" value="Oxid_FAD_bind_N"/>
</dbReference>
<dbReference type="STRING" id="1388766.A0A017S2H3"/>
<evidence type="ECO:0000259" key="8">
    <source>
        <dbReference type="PROSITE" id="PS51387"/>
    </source>
</evidence>
<evidence type="ECO:0000256" key="4">
    <source>
        <dbReference type="ARBA" id="ARBA00022989"/>
    </source>
</evidence>
<dbReference type="Gene3D" id="3.30.465.10">
    <property type="match status" value="1"/>
</dbReference>
<evidence type="ECO:0000256" key="6">
    <source>
        <dbReference type="ARBA" id="ARBA00023136"/>
    </source>
</evidence>
<evidence type="ECO:0000256" key="1">
    <source>
        <dbReference type="ARBA" id="ARBA00004167"/>
    </source>
</evidence>
<dbReference type="Pfam" id="PF01565">
    <property type="entry name" value="FAD_binding_4"/>
    <property type="match status" value="1"/>
</dbReference>
<dbReference type="GO" id="GO:0050614">
    <property type="term" value="F:Delta24-sterol reductase activity"/>
    <property type="evidence" value="ECO:0007669"/>
    <property type="project" value="UniProtKB-EC"/>
</dbReference>
<dbReference type="EC" id="1.3.1.72" evidence="2"/>
<keyword evidence="6 7" id="KW-0472">Membrane</keyword>
<reference evidence="10" key="1">
    <citation type="journal article" date="2014" name="Nat. Commun.">
        <title>Genomic adaptations of the halophilic Dead Sea filamentous fungus Eurotium rubrum.</title>
        <authorList>
            <person name="Kis-Papo T."/>
            <person name="Weig A.R."/>
            <person name="Riley R."/>
            <person name="Persoh D."/>
            <person name="Salamov A."/>
            <person name="Sun H."/>
            <person name="Lipzen A."/>
            <person name="Wasser S.P."/>
            <person name="Rambold G."/>
            <person name="Grigoriev I.V."/>
            <person name="Nevo E."/>
        </authorList>
    </citation>
    <scope>NUCLEOTIDE SEQUENCE [LARGE SCALE GENOMIC DNA]</scope>
    <source>
        <strain evidence="10">CBS 135680</strain>
    </source>
</reference>
<evidence type="ECO:0000256" key="3">
    <source>
        <dbReference type="ARBA" id="ARBA00022692"/>
    </source>
</evidence>
<dbReference type="SUPFAM" id="SSF56176">
    <property type="entry name" value="FAD-binding/transporter-associated domain-like"/>
    <property type="match status" value="1"/>
</dbReference>
<evidence type="ECO:0000313" key="10">
    <source>
        <dbReference type="Proteomes" id="UP000019804"/>
    </source>
</evidence>
<dbReference type="Proteomes" id="UP000019804">
    <property type="component" value="Unassembled WGS sequence"/>
</dbReference>
<evidence type="ECO:0000256" key="5">
    <source>
        <dbReference type="ARBA" id="ARBA00023002"/>
    </source>
</evidence>
<accession>A0A017S2H3</accession>
<organism evidence="9 10">
    <name type="scientific">Aspergillus ruber (strain CBS 135680)</name>
    <dbReference type="NCBI Taxonomy" id="1388766"/>
    <lineage>
        <taxon>Eukaryota</taxon>
        <taxon>Fungi</taxon>
        <taxon>Dikarya</taxon>
        <taxon>Ascomycota</taxon>
        <taxon>Pezizomycotina</taxon>
        <taxon>Eurotiomycetes</taxon>
        <taxon>Eurotiomycetidae</taxon>
        <taxon>Eurotiales</taxon>
        <taxon>Aspergillaceae</taxon>
        <taxon>Aspergillus</taxon>
        <taxon>Aspergillus subgen. Aspergillus</taxon>
    </lineage>
</organism>
<dbReference type="InterPro" id="IPR040165">
    <property type="entry name" value="Diminuto-like"/>
</dbReference>
<dbReference type="RefSeq" id="XP_040634534.1">
    <property type="nucleotide sequence ID" value="XM_040783107.1"/>
</dbReference>
<dbReference type="AlphaFoldDB" id="A0A017S2H3"/>
<dbReference type="InterPro" id="IPR016169">
    <property type="entry name" value="FAD-bd_PCMH_sub2"/>
</dbReference>
<dbReference type="OrthoDB" id="415825at2759"/>
<keyword evidence="4 7" id="KW-1133">Transmembrane helix</keyword>
<feature type="transmembrane region" description="Helical" evidence="7">
    <location>
        <begin position="491"/>
        <end position="513"/>
    </location>
</feature>
<dbReference type="InterPro" id="IPR016166">
    <property type="entry name" value="FAD-bd_PCMH"/>
</dbReference>
<feature type="domain" description="FAD-binding PCMH-type" evidence="8">
    <location>
        <begin position="1"/>
        <end position="167"/>
    </location>
</feature>
<dbReference type="HOGENOM" id="CLU_025883_0_0_1"/>
<keyword evidence="3 7" id="KW-0812">Transmembrane</keyword>
<dbReference type="GO" id="GO:0008202">
    <property type="term" value="P:steroid metabolic process"/>
    <property type="evidence" value="ECO:0007669"/>
    <property type="project" value="TreeGrafter"/>
</dbReference>
<keyword evidence="5" id="KW-0560">Oxidoreductase</keyword>
<dbReference type="GO" id="GO:0000246">
    <property type="term" value="F:Delta24(24-1) sterol reductase activity"/>
    <property type="evidence" value="ECO:0007669"/>
    <property type="project" value="TreeGrafter"/>
</dbReference>
<dbReference type="EMBL" id="KK088452">
    <property type="protein sequence ID" value="EYE90844.1"/>
    <property type="molecule type" value="Genomic_DNA"/>
</dbReference>
<evidence type="ECO:0000256" key="2">
    <source>
        <dbReference type="ARBA" id="ARBA00012405"/>
    </source>
</evidence>
<dbReference type="PROSITE" id="PS51387">
    <property type="entry name" value="FAD_PCMH"/>
    <property type="match status" value="1"/>
</dbReference>
<dbReference type="FunFam" id="3.30.465.10:FF:000031">
    <property type="entry name" value="FAD binding domain protein"/>
    <property type="match status" value="1"/>
</dbReference>
<dbReference type="InterPro" id="IPR036318">
    <property type="entry name" value="FAD-bd_PCMH-like_sf"/>
</dbReference>
<proteinExistence type="predicted"/>
<dbReference type="GeneID" id="63698231"/>
<dbReference type="PANTHER" id="PTHR10801:SF0">
    <property type="entry name" value="DELTA(24)-STEROL REDUCTASE"/>
    <property type="match status" value="1"/>
</dbReference>
<gene>
    <name evidence="9" type="ORF">EURHEDRAFT_417026</name>
</gene>
<dbReference type="GO" id="GO:0005737">
    <property type="term" value="C:cytoplasm"/>
    <property type="evidence" value="ECO:0007669"/>
    <property type="project" value="TreeGrafter"/>
</dbReference>
<sequence>MQQHAETVCEIALKTRQFYDRRQPYRIYHGSTNCTRESAKTRANTIDISSLNRVLHVDTDRQVVLVEPNVPMDKLVAATLPHGLIPPVVMEFPSITAGGGFAGTSGESSSFRHGFFDRTVNWVEIVLANGQVVKASTTENAELFYGAAASFGSLGLTTRLEIRLIPAKPYVRLEYRPISSMSQAMSEIQRYTTDTDCQYLDGIMYSCDRGVLCAGYSSDKPPESTPVQRFTRSTDPWFYMHVEEILSRGHPAEEYIALVDYLFRYDRAGFWVGKYACEYFYLPNVKAVRWALDDLFHAGAMYHAVHKSGLFRQYTIQDIAVPYDGASELIDYLDDSFGRYPIWLCPVRQTTSRPDGSQVHGLMAKHHPIGSPPGEPEMLLSLGIWGPGPGTGEEFVEFNRSVERKVHALGGQKWLYARTYYTEEEFWSIYDREYYERLRRKYHATYLPTLYEKVRVRMAGGQWMELWPLRGLYGLIHSAVQTEYLLGSRRLNVFAGDIPAWLFFLVAGLYYVVTGGGL</sequence>
<comment type="subcellular location">
    <subcellularLocation>
        <location evidence="1">Membrane</location>
        <topology evidence="1">Single-pass membrane protein</topology>
    </subcellularLocation>
</comment>
<protein>
    <recommendedName>
        <fullName evidence="2">Delta(24)-sterol reductase</fullName>
        <ecNumber evidence="2">1.3.1.72</ecNumber>
    </recommendedName>
</protein>
<dbReference type="GO" id="GO:0071949">
    <property type="term" value="F:FAD binding"/>
    <property type="evidence" value="ECO:0007669"/>
    <property type="project" value="InterPro"/>
</dbReference>
<dbReference type="PANTHER" id="PTHR10801">
    <property type="entry name" value="24-DEHYDROCHOLESTEROL REDUCTASE"/>
    <property type="match status" value="1"/>
</dbReference>
<keyword evidence="10" id="KW-1185">Reference proteome</keyword>
<name>A0A017S2H3_ASPRC</name>